<dbReference type="GeneTree" id="ENSGT00620000089055"/>
<dbReference type="Pfam" id="PF00412">
    <property type="entry name" value="LIM"/>
    <property type="match status" value="1"/>
</dbReference>
<proteinExistence type="predicted"/>
<evidence type="ECO:0000313" key="6">
    <source>
        <dbReference type="Ensembl" id="ENSCINP00000036063.1"/>
    </source>
</evidence>
<evidence type="ECO:0000313" key="7">
    <source>
        <dbReference type="Proteomes" id="UP000008144"/>
    </source>
</evidence>
<dbReference type="PROSITE" id="PS50023">
    <property type="entry name" value="LIM_DOMAIN_2"/>
    <property type="match status" value="1"/>
</dbReference>
<dbReference type="Proteomes" id="UP000008144">
    <property type="component" value="Chromosome 1"/>
</dbReference>
<evidence type="ECO:0000256" key="3">
    <source>
        <dbReference type="ARBA" id="ARBA00023038"/>
    </source>
</evidence>
<keyword evidence="3 4" id="KW-0440">LIM domain</keyword>
<keyword evidence="2 4" id="KW-0862">Zinc</keyword>
<keyword evidence="7" id="KW-1185">Reference proteome</keyword>
<sequence length="110" mass="12610">MDSYIVKDGMPYCLDDFFTLHARTCHGCDTIITGSYIEAMSNYWHPDCFVCQKCRRPPEGNENIYELNALPFCLKCYHEVASSVNNGRSKSQNKVLRSTEITKHHTVVKS</sequence>
<dbReference type="OMA" id="HARTCHG"/>
<dbReference type="Ensembl" id="ENSCINT00000035832.1">
    <property type="protein sequence ID" value="ENSCINP00000036063.1"/>
    <property type="gene ID" value="ENSCING00000024085.1"/>
</dbReference>
<dbReference type="InParanoid" id="H2Y2C8"/>
<dbReference type="Gene3D" id="2.10.110.10">
    <property type="entry name" value="Cysteine Rich Protein"/>
    <property type="match status" value="1"/>
</dbReference>
<name>H2Y2C8_CIOIN</name>
<dbReference type="HOGENOM" id="CLU_2170148_0_0_1"/>
<evidence type="ECO:0000256" key="2">
    <source>
        <dbReference type="ARBA" id="ARBA00022833"/>
    </source>
</evidence>
<dbReference type="AlphaFoldDB" id="H2Y2C8"/>
<dbReference type="InterPro" id="IPR001781">
    <property type="entry name" value="Znf_LIM"/>
</dbReference>
<dbReference type="SMART" id="SM00132">
    <property type="entry name" value="LIM"/>
    <property type="match status" value="1"/>
</dbReference>
<keyword evidence="1 4" id="KW-0479">Metal-binding</keyword>
<dbReference type="STRING" id="7719.ENSCINP00000036063"/>
<reference evidence="6" key="4">
    <citation type="submission" date="2025-09" db="UniProtKB">
        <authorList>
            <consortium name="Ensembl"/>
        </authorList>
    </citation>
    <scope>IDENTIFICATION</scope>
</reference>
<dbReference type="SUPFAM" id="SSF57716">
    <property type="entry name" value="Glucocorticoid receptor-like (DNA-binding domain)"/>
    <property type="match status" value="1"/>
</dbReference>
<reference evidence="7" key="1">
    <citation type="journal article" date="2002" name="Science">
        <title>The draft genome of Ciona intestinalis: insights into chordate and vertebrate origins.</title>
        <authorList>
            <person name="Dehal P."/>
            <person name="Satou Y."/>
            <person name="Campbell R.K."/>
            <person name="Chapman J."/>
            <person name="Degnan B."/>
            <person name="De Tomaso A."/>
            <person name="Davidson B."/>
            <person name="Di Gregorio A."/>
            <person name="Gelpke M."/>
            <person name="Goodstein D.M."/>
            <person name="Harafuji N."/>
            <person name="Hastings K.E."/>
            <person name="Ho I."/>
            <person name="Hotta K."/>
            <person name="Huang W."/>
            <person name="Kawashima T."/>
            <person name="Lemaire P."/>
            <person name="Martinez D."/>
            <person name="Meinertzhagen I.A."/>
            <person name="Necula S."/>
            <person name="Nonaka M."/>
            <person name="Putnam N."/>
            <person name="Rash S."/>
            <person name="Saiga H."/>
            <person name="Satake M."/>
            <person name="Terry A."/>
            <person name="Yamada L."/>
            <person name="Wang H.G."/>
            <person name="Awazu S."/>
            <person name="Azumi K."/>
            <person name="Boore J."/>
            <person name="Branno M."/>
            <person name="Chin-Bow S."/>
            <person name="DeSantis R."/>
            <person name="Doyle S."/>
            <person name="Francino P."/>
            <person name="Keys D.N."/>
            <person name="Haga S."/>
            <person name="Hayashi H."/>
            <person name="Hino K."/>
            <person name="Imai K.S."/>
            <person name="Inaba K."/>
            <person name="Kano S."/>
            <person name="Kobayashi K."/>
            <person name="Kobayashi M."/>
            <person name="Lee B.I."/>
            <person name="Makabe K.W."/>
            <person name="Manohar C."/>
            <person name="Matassi G."/>
            <person name="Medina M."/>
            <person name="Mochizuki Y."/>
            <person name="Mount S."/>
            <person name="Morishita T."/>
            <person name="Miura S."/>
            <person name="Nakayama A."/>
            <person name="Nishizaka S."/>
            <person name="Nomoto H."/>
            <person name="Ohta F."/>
            <person name="Oishi K."/>
            <person name="Rigoutsos I."/>
            <person name="Sano M."/>
            <person name="Sasaki A."/>
            <person name="Sasakura Y."/>
            <person name="Shoguchi E."/>
            <person name="Shin-i T."/>
            <person name="Spagnuolo A."/>
            <person name="Stainier D."/>
            <person name="Suzuki M.M."/>
            <person name="Tassy O."/>
            <person name="Takatori N."/>
            <person name="Tokuoka M."/>
            <person name="Yagi K."/>
            <person name="Yoshizaki F."/>
            <person name="Wada S."/>
            <person name="Zhang C."/>
            <person name="Hyatt P.D."/>
            <person name="Larimer F."/>
            <person name="Detter C."/>
            <person name="Doggett N."/>
            <person name="Glavina T."/>
            <person name="Hawkins T."/>
            <person name="Richardson P."/>
            <person name="Lucas S."/>
            <person name="Kohara Y."/>
            <person name="Levine M."/>
            <person name="Satoh N."/>
            <person name="Rokhsar D.S."/>
        </authorList>
    </citation>
    <scope>NUCLEOTIDE SEQUENCE [LARGE SCALE GENOMIC DNA]</scope>
</reference>
<reference evidence="6" key="2">
    <citation type="journal article" date="2008" name="Genome Biol.">
        <title>Improved genome assembly and evidence-based global gene model set for the chordate Ciona intestinalis: new insight into intron and operon populations.</title>
        <authorList>
            <person name="Satou Y."/>
            <person name="Mineta K."/>
            <person name="Ogasawara M."/>
            <person name="Sasakura Y."/>
            <person name="Shoguchi E."/>
            <person name="Ueno K."/>
            <person name="Yamada L."/>
            <person name="Matsumoto J."/>
            <person name="Wasserscheid J."/>
            <person name="Dewar K."/>
            <person name="Wiley G.B."/>
            <person name="Macmil S.L."/>
            <person name="Roe B.A."/>
            <person name="Zeller R.W."/>
            <person name="Hastings K.E."/>
            <person name="Lemaire P."/>
            <person name="Lindquist E."/>
            <person name="Endo T."/>
            <person name="Hotta K."/>
            <person name="Inaba K."/>
        </authorList>
    </citation>
    <scope>NUCLEOTIDE SEQUENCE [LARGE SCALE GENOMIC DNA]</scope>
    <source>
        <strain evidence="6">wild type</strain>
    </source>
</reference>
<dbReference type="PANTHER" id="PTHR24210:SF14">
    <property type="entry name" value="LIM ZINC-BINDING DOMAIN-CONTAINING PROTEIN"/>
    <property type="match status" value="1"/>
</dbReference>
<reference evidence="6" key="3">
    <citation type="submission" date="2025-08" db="UniProtKB">
        <authorList>
            <consortium name="Ensembl"/>
        </authorList>
    </citation>
    <scope>IDENTIFICATION</scope>
</reference>
<dbReference type="InterPro" id="IPR017351">
    <property type="entry name" value="PINCH-1-4-like"/>
</dbReference>
<dbReference type="PANTHER" id="PTHR24210">
    <property type="entry name" value="LIM DOMAIN-CONTAINING PROTEIN"/>
    <property type="match status" value="1"/>
</dbReference>
<protein>
    <recommendedName>
        <fullName evidence="5">LIM zinc-binding domain-containing protein</fullName>
    </recommendedName>
</protein>
<dbReference type="EMBL" id="EAAA01000145">
    <property type="status" value="NOT_ANNOTATED_CDS"/>
    <property type="molecule type" value="Genomic_DNA"/>
</dbReference>
<evidence type="ECO:0000256" key="4">
    <source>
        <dbReference type="PROSITE-ProRule" id="PRU00125"/>
    </source>
</evidence>
<accession>H2Y2C8</accession>
<feature type="domain" description="LIM zinc-binding" evidence="5">
    <location>
        <begin position="23"/>
        <end position="83"/>
    </location>
</feature>
<dbReference type="GO" id="GO:0046872">
    <property type="term" value="F:metal ion binding"/>
    <property type="evidence" value="ECO:0007669"/>
    <property type="project" value="UniProtKB-KW"/>
</dbReference>
<evidence type="ECO:0000259" key="5">
    <source>
        <dbReference type="PROSITE" id="PS50023"/>
    </source>
</evidence>
<evidence type="ECO:0000256" key="1">
    <source>
        <dbReference type="ARBA" id="ARBA00022723"/>
    </source>
</evidence>
<organism evidence="6 7">
    <name type="scientific">Ciona intestinalis</name>
    <name type="common">Transparent sea squirt</name>
    <name type="synonym">Ascidia intestinalis</name>
    <dbReference type="NCBI Taxonomy" id="7719"/>
    <lineage>
        <taxon>Eukaryota</taxon>
        <taxon>Metazoa</taxon>
        <taxon>Chordata</taxon>
        <taxon>Tunicata</taxon>
        <taxon>Ascidiacea</taxon>
        <taxon>Phlebobranchia</taxon>
        <taxon>Cionidae</taxon>
        <taxon>Ciona</taxon>
    </lineage>
</organism>